<dbReference type="InterPro" id="IPR023198">
    <property type="entry name" value="PGP-like_dom2"/>
</dbReference>
<dbReference type="Pfam" id="PF00702">
    <property type="entry name" value="Hydrolase"/>
    <property type="match status" value="1"/>
</dbReference>
<dbReference type="InterPro" id="IPR036412">
    <property type="entry name" value="HAD-like_sf"/>
</dbReference>
<dbReference type="RefSeq" id="WP_119349358.1">
    <property type="nucleotide sequence ID" value="NZ_QWET01000004.1"/>
</dbReference>
<dbReference type="Gene3D" id="1.10.150.240">
    <property type="entry name" value="Putative phosphatase, domain 2"/>
    <property type="match status" value="1"/>
</dbReference>
<dbReference type="GO" id="GO:0016787">
    <property type="term" value="F:hydrolase activity"/>
    <property type="evidence" value="ECO:0007669"/>
    <property type="project" value="UniProtKB-KW"/>
</dbReference>
<keyword evidence="4" id="KW-0460">Magnesium</keyword>
<dbReference type="PANTHER" id="PTHR46193:SF10">
    <property type="entry name" value="6-PHOSPHOGLUCONATE PHOSPHATASE"/>
    <property type="match status" value="1"/>
</dbReference>
<evidence type="ECO:0000256" key="1">
    <source>
        <dbReference type="ARBA" id="ARBA00001946"/>
    </source>
</evidence>
<keyword evidence="6" id="KW-1185">Reference proteome</keyword>
<dbReference type="SUPFAM" id="SSF56784">
    <property type="entry name" value="HAD-like"/>
    <property type="match status" value="1"/>
</dbReference>
<dbReference type="SFLD" id="SFLDS00003">
    <property type="entry name" value="Haloacid_Dehalogenase"/>
    <property type="match status" value="1"/>
</dbReference>
<sequence length="213" mass="23900">MRYKCLIFDNDGVLIDSEIISNKVMVEMAKSVGVDIDMDYAMKNFSGVSLQSTMDYVEREAGEKLPADFEQEFRKRTFELFKTDLKPVEGVAALLDKITVPCCVASSGPRKKLELSLEVTNLLHKFENRIFSCYDIGVWKPNPDIFLYAAEEMGFKPNECAVIEDSLAGVKAARAGGFDVFGFANERNKEEFEKLGAVVFFSMDELAGLLELQ</sequence>
<proteinExistence type="inferred from homology"/>
<evidence type="ECO:0000256" key="4">
    <source>
        <dbReference type="ARBA" id="ARBA00022842"/>
    </source>
</evidence>
<dbReference type="OrthoDB" id="1315649at2"/>
<dbReference type="GO" id="GO:0046872">
    <property type="term" value="F:metal ion binding"/>
    <property type="evidence" value="ECO:0007669"/>
    <property type="project" value="UniProtKB-KW"/>
</dbReference>
<reference evidence="5 6" key="1">
    <citation type="journal article" date="2015" name="Int. J. Syst. Evol. Microbiol.">
        <title>Mariniphaga sediminis sp. nov., isolated from coastal sediment.</title>
        <authorList>
            <person name="Wang F.Q."/>
            <person name="Shen Q.Y."/>
            <person name="Chen G.J."/>
            <person name="Du Z.J."/>
        </authorList>
    </citation>
    <scope>NUCLEOTIDE SEQUENCE [LARGE SCALE GENOMIC DNA]</scope>
    <source>
        <strain evidence="5 6">SY21</strain>
    </source>
</reference>
<dbReference type="NCBIfam" id="TIGR01509">
    <property type="entry name" value="HAD-SF-IA-v3"/>
    <property type="match status" value="1"/>
</dbReference>
<accession>A0A399D2M0</accession>
<dbReference type="InterPro" id="IPR051600">
    <property type="entry name" value="Beta-PGM-like"/>
</dbReference>
<comment type="caution">
    <text evidence="5">The sequence shown here is derived from an EMBL/GenBank/DDBJ whole genome shotgun (WGS) entry which is preliminary data.</text>
</comment>
<dbReference type="CDD" id="cd07526">
    <property type="entry name" value="HAD_BPGM_like"/>
    <property type="match status" value="1"/>
</dbReference>
<comment type="similarity">
    <text evidence="2">Belongs to the HAD-like hydrolase superfamily. CbbY/CbbZ/Gph/YieH family.</text>
</comment>
<evidence type="ECO:0000313" key="6">
    <source>
        <dbReference type="Proteomes" id="UP000266441"/>
    </source>
</evidence>
<evidence type="ECO:0000313" key="5">
    <source>
        <dbReference type="EMBL" id="RIH66124.1"/>
    </source>
</evidence>
<evidence type="ECO:0000256" key="3">
    <source>
        <dbReference type="ARBA" id="ARBA00022723"/>
    </source>
</evidence>
<dbReference type="Gene3D" id="3.40.50.1000">
    <property type="entry name" value="HAD superfamily/HAD-like"/>
    <property type="match status" value="1"/>
</dbReference>
<dbReference type="PANTHER" id="PTHR46193">
    <property type="entry name" value="6-PHOSPHOGLUCONATE PHOSPHATASE"/>
    <property type="match status" value="1"/>
</dbReference>
<keyword evidence="5" id="KW-0378">Hydrolase</keyword>
<name>A0A399D2M0_9BACT</name>
<dbReference type="AlphaFoldDB" id="A0A399D2M0"/>
<keyword evidence="3" id="KW-0479">Metal-binding</keyword>
<comment type="cofactor">
    <cofactor evidence="1">
        <name>Mg(2+)</name>
        <dbReference type="ChEBI" id="CHEBI:18420"/>
    </cofactor>
</comment>
<gene>
    <name evidence="5" type="ORF">D1164_06195</name>
</gene>
<dbReference type="EMBL" id="QWET01000004">
    <property type="protein sequence ID" value="RIH66124.1"/>
    <property type="molecule type" value="Genomic_DNA"/>
</dbReference>
<dbReference type="InterPro" id="IPR023214">
    <property type="entry name" value="HAD_sf"/>
</dbReference>
<organism evidence="5 6">
    <name type="scientific">Mariniphaga sediminis</name>
    <dbReference type="NCBI Taxonomy" id="1628158"/>
    <lineage>
        <taxon>Bacteria</taxon>
        <taxon>Pseudomonadati</taxon>
        <taxon>Bacteroidota</taxon>
        <taxon>Bacteroidia</taxon>
        <taxon>Marinilabiliales</taxon>
        <taxon>Prolixibacteraceae</taxon>
        <taxon>Mariniphaga</taxon>
    </lineage>
</organism>
<protein>
    <submittedName>
        <fullName evidence="5">HAD family hydrolase</fullName>
    </submittedName>
</protein>
<dbReference type="InterPro" id="IPR006439">
    <property type="entry name" value="HAD-SF_hydro_IA"/>
</dbReference>
<dbReference type="Proteomes" id="UP000266441">
    <property type="component" value="Unassembled WGS sequence"/>
</dbReference>
<dbReference type="SFLD" id="SFLDG01129">
    <property type="entry name" value="C1.5:_HAD__Beta-PGM__Phosphata"/>
    <property type="match status" value="1"/>
</dbReference>
<evidence type="ECO:0000256" key="2">
    <source>
        <dbReference type="ARBA" id="ARBA00006171"/>
    </source>
</evidence>
<dbReference type="SFLD" id="SFLDG01135">
    <property type="entry name" value="C1.5.6:_HAD__Beta-PGM__Phospha"/>
    <property type="match status" value="1"/>
</dbReference>